<reference evidence="2" key="3">
    <citation type="submission" date="2010-09" db="EMBL/GenBank/DDBJ databases">
        <title>Annotation of Gaeumannomyces graminis var. tritici R3-111a-1.</title>
        <authorList>
            <consortium name="The Broad Institute Genome Sequencing Platform"/>
            <person name="Ma L.-J."/>
            <person name="Dead R."/>
            <person name="Young S.K."/>
            <person name="Zeng Q."/>
            <person name="Gargeya S."/>
            <person name="Fitzgerald M."/>
            <person name="Haas B."/>
            <person name="Abouelleil A."/>
            <person name="Alvarado L."/>
            <person name="Arachchi H.M."/>
            <person name="Berlin A."/>
            <person name="Brown A."/>
            <person name="Chapman S.B."/>
            <person name="Chen Z."/>
            <person name="Dunbar C."/>
            <person name="Freedman E."/>
            <person name="Gearin G."/>
            <person name="Gellesch M."/>
            <person name="Goldberg J."/>
            <person name="Griggs A."/>
            <person name="Gujja S."/>
            <person name="Heiman D."/>
            <person name="Howarth C."/>
            <person name="Larson L."/>
            <person name="Lui A."/>
            <person name="MacDonald P.J.P."/>
            <person name="Mehta T."/>
            <person name="Montmayeur A."/>
            <person name="Murphy C."/>
            <person name="Neiman D."/>
            <person name="Pearson M."/>
            <person name="Priest M."/>
            <person name="Roberts A."/>
            <person name="Saif S."/>
            <person name="Shea T."/>
            <person name="Shenoy N."/>
            <person name="Sisk P."/>
            <person name="Stolte C."/>
            <person name="Sykes S."/>
            <person name="Yandava C."/>
            <person name="Wortman J."/>
            <person name="Nusbaum C."/>
            <person name="Birren B."/>
        </authorList>
    </citation>
    <scope>NUCLEOTIDE SEQUENCE</scope>
    <source>
        <strain evidence="2">R3-111a-1</strain>
    </source>
</reference>
<evidence type="ECO:0000256" key="1">
    <source>
        <dbReference type="SAM" id="MobiDB-lite"/>
    </source>
</evidence>
<evidence type="ECO:0000313" key="4">
    <source>
        <dbReference type="Proteomes" id="UP000006039"/>
    </source>
</evidence>
<dbReference type="eggNOG" id="ENOG502RJ7G">
    <property type="taxonomic scope" value="Eukaryota"/>
</dbReference>
<reference evidence="4" key="1">
    <citation type="submission" date="2010-07" db="EMBL/GenBank/DDBJ databases">
        <title>The genome sequence of Gaeumannomyces graminis var. tritici strain R3-111a-1.</title>
        <authorList>
            <consortium name="The Broad Institute Genome Sequencing Platform"/>
            <person name="Ma L.-J."/>
            <person name="Dead R."/>
            <person name="Young S."/>
            <person name="Zeng Q."/>
            <person name="Koehrsen M."/>
            <person name="Alvarado L."/>
            <person name="Berlin A."/>
            <person name="Chapman S.B."/>
            <person name="Chen Z."/>
            <person name="Freedman E."/>
            <person name="Gellesch M."/>
            <person name="Goldberg J."/>
            <person name="Griggs A."/>
            <person name="Gujja S."/>
            <person name="Heilman E.R."/>
            <person name="Heiman D."/>
            <person name="Hepburn T."/>
            <person name="Howarth C."/>
            <person name="Jen D."/>
            <person name="Larson L."/>
            <person name="Mehta T."/>
            <person name="Neiman D."/>
            <person name="Pearson M."/>
            <person name="Roberts A."/>
            <person name="Saif S."/>
            <person name="Shea T."/>
            <person name="Shenoy N."/>
            <person name="Sisk P."/>
            <person name="Stolte C."/>
            <person name="Sykes S."/>
            <person name="Walk T."/>
            <person name="White J."/>
            <person name="Yandava C."/>
            <person name="Haas B."/>
            <person name="Nusbaum C."/>
            <person name="Birren B."/>
        </authorList>
    </citation>
    <scope>NUCLEOTIDE SEQUENCE [LARGE SCALE GENOMIC DNA]</scope>
    <source>
        <strain evidence="4">R3-111a-1</strain>
    </source>
</reference>
<dbReference type="RefSeq" id="XP_009223700.1">
    <property type="nucleotide sequence ID" value="XM_009225436.1"/>
</dbReference>
<dbReference type="GeneID" id="20348070"/>
<dbReference type="STRING" id="644352.J3P264"/>
<dbReference type="AlphaFoldDB" id="J3P264"/>
<dbReference type="EnsemblFungi" id="EJT73756">
    <property type="protein sequence ID" value="EJT73756"/>
    <property type="gene ID" value="GGTG_07612"/>
</dbReference>
<sequence length="199" mass="22615">MGFDCGFDVCPRLEPTPENQETYRRFLDEIIERWQGVYDPSGRREDGKILEMPGEVSEHAKMECGRDQYIYFMVGECPGMPARSENCNFFLRFSSKVSGRLTAQAEPYINAVYLIAKAHFGSERIHFWHEMNEHDLGGPTQNGYYNWTQVYDARKEMMALLAKERDGDVPQVADSLNPAFRSGSRTSGIGPPVQKSISG</sequence>
<evidence type="ECO:0000313" key="2">
    <source>
        <dbReference type="EMBL" id="EJT73756.1"/>
    </source>
</evidence>
<evidence type="ECO:0000313" key="3">
    <source>
        <dbReference type="EnsemblFungi" id="EJT73756"/>
    </source>
</evidence>
<proteinExistence type="predicted"/>
<dbReference type="HOGENOM" id="CLU_123440_0_0_1"/>
<reference evidence="3" key="4">
    <citation type="journal article" date="2015" name="G3 (Bethesda)">
        <title>Genome sequences of three phytopathogenic species of the Magnaporthaceae family of fungi.</title>
        <authorList>
            <person name="Okagaki L.H."/>
            <person name="Nunes C.C."/>
            <person name="Sailsbery J."/>
            <person name="Clay B."/>
            <person name="Brown D."/>
            <person name="John T."/>
            <person name="Oh Y."/>
            <person name="Young N."/>
            <person name="Fitzgerald M."/>
            <person name="Haas B.J."/>
            <person name="Zeng Q."/>
            <person name="Young S."/>
            <person name="Adiconis X."/>
            <person name="Fan L."/>
            <person name="Levin J.Z."/>
            <person name="Mitchell T.K."/>
            <person name="Okubara P.A."/>
            <person name="Farman M.L."/>
            <person name="Kohn L.M."/>
            <person name="Birren B."/>
            <person name="Ma L.-J."/>
            <person name="Dean R.A."/>
        </authorList>
    </citation>
    <scope>NUCLEOTIDE SEQUENCE</scope>
    <source>
        <strain evidence="3">R3-111a-1</strain>
    </source>
</reference>
<organism evidence="2">
    <name type="scientific">Gaeumannomyces tritici (strain R3-111a-1)</name>
    <name type="common">Wheat and barley take-all root rot fungus</name>
    <name type="synonym">Gaeumannomyces graminis var. tritici</name>
    <dbReference type="NCBI Taxonomy" id="644352"/>
    <lineage>
        <taxon>Eukaryota</taxon>
        <taxon>Fungi</taxon>
        <taxon>Dikarya</taxon>
        <taxon>Ascomycota</taxon>
        <taxon>Pezizomycotina</taxon>
        <taxon>Sordariomycetes</taxon>
        <taxon>Sordariomycetidae</taxon>
        <taxon>Magnaporthales</taxon>
        <taxon>Magnaporthaceae</taxon>
        <taxon>Gaeumannomyces</taxon>
    </lineage>
</organism>
<name>J3P264_GAET3</name>
<dbReference type="OrthoDB" id="265717at2759"/>
<dbReference type="VEuPathDB" id="FungiDB:GGTG_07612"/>
<accession>J3P264</accession>
<dbReference type="EMBL" id="GL385398">
    <property type="protein sequence ID" value="EJT73756.1"/>
    <property type="molecule type" value="Genomic_DNA"/>
</dbReference>
<protein>
    <submittedName>
        <fullName evidence="2 3">Uncharacterized protein</fullName>
    </submittedName>
</protein>
<reference evidence="2" key="2">
    <citation type="submission" date="2010-07" db="EMBL/GenBank/DDBJ databases">
        <authorList>
            <consortium name="The Broad Institute Genome Sequencing Platform"/>
            <consortium name="Broad Institute Genome Sequencing Center for Infectious Disease"/>
            <person name="Ma L.-J."/>
            <person name="Dead R."/>
            <person name="Young S."/>
            <person name="Zeng Q."/>
            <person name="Koehrsen M."/>
            <person name="Alvarado L."/>
            <person name="Berlin A."/>
            <person name="Chapman S.B."/>
            <person name="Chen Z."/>
            <person name="Freedman E."/>
            <person name="Gellesch M."/>
            <person name="Goldberg J."/>
            <person name="Griggs A."/>
            <person name="Gujja S."/>
            <person name="Heilman E.R."/>
            <person name="Heiman D."/>
            <person name="Hepburn T."/>
            <person name="Howarth C."/>
            <person name="Jen D."/>
            <person name="Larson L."/>
            <person name="Mehta T."/>
            <person name="Neiman D."/>
            <person name="Pearson M."/>
            <person name="Roberts A."/>
            <person name="Saif S."/>
            <person name="Shea T."/>
            <person name="Shenoy N."/>
            <person name="Sisk P."/>
            <person name="Stolte C."/>
            <person name="Sykes S."/>
            <person name="Walk T."/>
            <person name="White J."/>
            <person name="Yandava C."/>
            <person name="Haas B."/>
            <person name="Nusbaum C."/>
            <person name="Birren B."/>
        </authorList>
    </citation>
    <scope>NUCLEOTIDE SEQUENCE</scope>
    <source>
        <strain evidence="2">R3-111a-1</strain>
    </source>
</reference>
<reference evidence="3" key="5">
    <citation type="submission" date="2018-04" db="UniProtKB">
        <authorList>
            <consortium name="EnsemblFungi"/>
        </authorList>
    </citation>
    <scope>IDENTIFICATION</scope>
    <source>
        <strain evidence="3">R3-111a-1</strain>
    </source>
</reference>
<feature type="region of interest" description="Disordered" evidence="1">
    <location>
        <begin position="172"/>
        <end position="199"/>
    </location>
</feature>
<dbReference type="Proteomes" id="UP000006039">
    <property type="component" value="Unassembled WGS sequence"/>
</dbReference>
<gene>
    <name evidence="3" type="primary">20348070</name>
    <name evidence="2" type="ORF">GGTG_07612</name>
</gene>
<keyword evidence="4" id="KW-1185">Reference proteome</keyword>